<feature type="domain" description="Alpha-carbonic anhydrase" evidence="2">
    <location>
        <begin position="6"/>
        <end position="214"/>
    </location>
</feature>
<dbReference type="AlphaFoldDB" id="A0AAD8F4H5"/>
<organism evidence="3 4">
    <name type="scientific">Biomphalaria pfeifferi</name>
    <name type="common">Bloodfluke planorb</name>
    <name type="synonym">Freshwater snail</name>
    <dbReference type="NCBI Taxonomy" id="112525"/>
    <lineage>
        <taxon>Eukaryota</taxon>
        <taxon>Metazoa</taxon>
        <taxon>Spiralia</taxon>
        <taxon>Lophotrochozoa</taxon>
        <taxon>Mollusca</taxon>
        <taxon>Gastropoda</taxon>
        <taxon>Heterobranchia</taxon>
        <taxon>Euthyneura</taxon>
        <taxon>Panpulmonata</taxon>
        <taxon>Hygrophila</taxon>
        <taxon>Lymnaeoidea</taxon>
        <taxon>Planorbidae</taxon>
        <taxon>Biomphalaria</taxon>
    </lineage>
</organism>
<dbReference type="PANTHER" id="PTHR18952:SF104">
    <property type="entry name" value="CARBONIC ANHYDRASE-RELATED PROTEIN"/>
    <property type="match status" value="1"/>
</dbReference>
<keyword evidence="4" id="KW-1185">Reference proteome</keyword>
<sequence length="214" mass="24257">MSSPWSAWTVRLKDLMTTKSDMYQKCSEWGMYYPEASGSKQSPIDLISNDAIYDPSLAERPLKFHYSTSRETEVLNNGYTLVVFPRPKQVDSGLRIESIGRSVLYGGPLTDTAEYDLSEIRFHWGRDCDRGSEHLINHKAFPMEIQFVHWNSRLYSSIEEAVGGRHGITIVAMFGQIGREHSGLRIVADALEDVLYKGRQKTLSGPFNTSTFLP</sequence>
<name>A0AAD8F4H5_BIOPF</name>
<proteinExistence type="inferred from homology"/>
<dbReference type="PROSITE" id="PS51144">
    <property type="entry name" value="ALPHA_CA_2"/>
    <property type="match status" value="1"/>
</dbReference>
<dbReference type="Gene3D" id="3.10.200.10">
    <property type="entry name" value="Alpha carbonic anhydrase"/>
    <property type="match status" value="1"/>
</dbReference>
<comment type="similarity">
    <text evidence="1">Belongs to the alpha-carbonic anhydrase family.</text>
</comment>
<evidence type="ECO:0000313" key="4">
    <source>
        <dbReference type="Proteomes" id="UP001233172"/>
    </source>
</evidence>
<evidence type="ECO:0000259" key="2">
    <source>
        <dbReference type="PROSITE" id="PS51144"/>
    </source>
</evidence>
<reference evidence="3" key="1">
    <citation type="journal article" date="2023" name="PLoS Negl. Trop. Dis.">
        <title>A genome sequence for Biomphalaria pfeifferi, the major vector snail for the human-infecting parasite Schistosoma mansoni.</title>
        <authorList>
            <person name="Bu L."/>
            <person name="Lu L."/>
            <person name="Laidemitt M.R."/>
            <person name="Zhang S.M."/>
            <person name="Mutuku M."/>
            <person name="Mkoji G."/>
            <person name="Steinauer M."/>
            <person name="Loker E.S."/>
        </authorList>
    </citation>
    <scope>NUCLEOTIDE SEQUENCE</scope>
    <source>
        <strain evidence="3">KasaAsao</strain>
    </source>
</reference>
<dbReference type="EMBL" id="JASAOG010000104">
    <property type="protein sequence ID" value="KAK0051407.1"/>
    <property type="molecule type" value="Genomic_DNA"/>
</dbReference>
<dbReference type="SUPFAM" id="SSF51069">
    <property type="entry name" value="Carbonic anhydrase"/>
    <property type="match status" value="1"/>
</dbReference>
<dbReference type="GO" id="GO:0004089">
    <property type="term" value="F:carbonate dehydratase activity"/>
    <property type="evidence" value="ECO:0007669"/>
    <property type="project" value="InterPro"/>
</dbReference>
<reference evidence="3" key="2">
    <citation type="submission" date="2023-04" db="EMBL/GenBank/DDBJ databases">
        <authorList>
            <person name="Bu L."/>
            <person name="Lu L."/>
            <person name="Laidemitt M.R."/>
            <person name="Zhang S.M."/>
            <person name="Mutuku M."/>
            <person name="Mkoji G."/>
            <person name="Steinauer M."/>
            <person name="Loker E.S."/>
        </authorList>
    </citation>
    <scope>NUCLEOTIDE SEQUENCE</scope>
    <source>
        <strain evidence="3">KasaAsao</strain>
        <tissue evidence="3">Whole Snail</tissue>
    </source>
</reference>
<feature type="non-terminal residue" evidence="3">
    <location>
        <position position="1"/>
    </location>
</feature>
<comment type="caution">
    <text evidence="3">The sequence shown here is derived from an EMBL/GenBank/DDBJ whole genome shotgun (WGS) entry which is preliminary data.</text>
</comment>
<dbReference type="Proteomes" id="UP001233172">
    <property type="component" value="Unassembled WGS sequence"/>
</dbReference>
<gene>
    <name evidence="3" type="ORF">Bpfe_019181</name>
</gene>
<dbReference type="Pfam" id="PF00194">
    <property type="entry name" value="Carb_anhydrase"/>
    <property type="match status" value="1"/>
</dbReference>
<accession>A0AAD8F4H5</accession>
<evidence type="ECO:0000313" key="3">
    <source>
        <dbReference type="EMBL" id="KAK0051407.1"/>
    </source>
</evidence>
<dbReference type="PANTHER" id="PTHR18952">
    <property type="entry name" value="CARBONIC ANHYDRASE"/>
    <property type="match status" value="1"/>
</dbReference>
<evidence type="ECO:0000256" key="1">
    <source>
        <dbReference type="ARBA" id="ARBA00010718"/>
    </source>
</evidence>
<protein>
    <submittedName>
        <fullName evidence="3">Carbonic anhydrase-related protein</fullName>
    </submittedName>
</protein>
<dbReference type="InterPro" id="IPR001148">
    <property type="entry name" value="CA_dom"/>
</dbReference>
<dbReference type="InterPro" id="IPR036398">
    <property type="entry name" value="CA_dom_sf"/>
</dbReference>
<dbReference type="SMART" id="SM01057">
    <property type="entry name" value="Carb_anhydrase"/>
    <property type="match status" value="1"/>
</dbReference>
<dbReference type="GO" id="GO:0008270">
    <property type="term" value="F:zinc ion binding"/>
    <property type="evidence" value="ECO:0007669"/>
    <property type="project" value="InterPro"/>
</dbReference>
<dbReference type="InterPro" id="IPR023561">
    <property type="entry name" value="Carbonic_anhydrase_a-class"/>
</dbReference>